<gene>
    <name evidence="4" type="ordered locus">Ksed_10660</name>
</gene>
<name>C7NGK2_KYTSD</name>
<dbReference type="GO" id="GO:0016747">
    <property type="term" value="F:acyltransferase activity, transferring groups other than amino-acyl groups"/>
    <property type="evidence" value="ECO:0007669"/>
    <property type="project" value="InterPro"/>
</dbReference>
<dbReference type="Proteomes" id="UP000006666">
    <property type="component" value="Chromosome"/>
</dbReference>
<dbReference type="KEGG" id="kse:Ksed_10660"/>
<reference evidence="4 5" key="1">
    <citation type="journal article" date="2009" name="Stand. Genomic Sci.">
        <title>Complete genome sequence of Kytococcus sedentarius type strain (541).</title>
        <authorList>
            <person name="Sims D."/>
            <person name="Brettin T."/>
            <person name="Detter J.C."/>
            <person name="Han C."/>
            <person name="Lapidus A."/>
            <person name="Copeland A."/>
            <person name="Glavina Del Rio T."/>
            <person name="Nolan M."/>
            <person name="Chen F."/>
            <person name="Lucas S."/>
            <person name="Tice H."/>
            <person name="Cheng J.F."/>
            <person name="Bruce D."/>
            <person name="Goodwin L."/>
            <person name="Pitluck S."/>
            <person name="Ovchinnikova G."/>
            <person name="Pati A."/>
            <person name="Ivanova N."/>
            <person name="Mavrommatis K."/>
            <person name="Chen A."/>
            <person name="Palaniappan K."/>
            <person name="D'haeseleer P."/>
            <person name="Chain P."/>
            <person name="Bristow J."/>
            <person name="Eisen J.A."/>
            <person name="Markowitz V."/>
            <person name="Hugenholtz P."/>
            <person name="Schneider S."/>
            <person name="Goker M."/>
            <person name="Pukall R."/>
            <person name="Kyrpides N.C."/>
            <person name="Klenk H.P."/>
        </authorList>
    </citation>
    <scope>NUCLEOTIDE SEQUENCE [LARGE SCALE GENOMIC DNA]</scope>
    <source>
        <strain evidence="5">ATCC 14392 / DSM 20547 / JCM 11482 / CCUG 33030 / NBRC 15357 / NCTC 11040 / CCM 314 / 541</strain>
    </source>
</reference>
<keyword evidence="2" id="KW-1133">Transmembrane helix</keyword>
<feature type="transmembrane region" description="Helical" evidence="2">
    <location>
        <begin position="163"/>
        <end position="180"/>
    </location>
</feature>
<dbReference type="eggNOG" id="COG1835">
    <property type="taxonomic scope" value="Bacteria"/>
</dbReference>
<protein>
    <submittedName>
        <fullName evidence="4">Predicted acyltransferase</fullName>
    </submittedName>
</protein>
<feature type="transmembrane region" description="Helical" evidence="2">
    <location>
        <begin position="254"/>
        <end position="278"/>
    </location>
</feature>
<keyword evidence="2" id="KW-0812">Transmembrane</keyword>
<dbReference type="GO" id="GO:0016020">
    <property type="term" value="C:membrane"/>
    <property type="evidence" value="ECO:0007669"/>
    <property type="project" value="TreeGrafter"/>
</dbReference>
<dbReference type="PANTHER" id="PTHR23028:SF53">
    <property type="entry name" value="ACYL_TRANSF_3 DOMAIN-CONTAINING PROTEIN"/>
    <property type="match status" value="1"/>
</dbReference>
<dbReference type="GO" id="GO:0009103">
    <property type="term" value="P:lipopolysaccharide biosynthetic process"/>
    <property type="evidence" value="ECO:0007669"/>
    <property type="project" value="TreeGrafter"/>
</dbReference>
<dbReference type="PANTHER" id="PTHR23028">
    <property type="entry name" value="ACETYLTRANSFERASE"/>
    <property type="match status" value="1"/>
</dbReference>
<dbReference type="AlphaFoldDB" id="C7NGK2"/>
<feature type="transmembrane region" description="Helical" evidence="2">
    <location>
        <begin position="187"/>
        <end position="210"/>
    </location>
</feature>
<keyword evidence="5" id="KW-1185">Reference proteome</keyword>
<dbReference type="InterPro" id="IPR050879">
    <property type="entry name" value="Acyltransferase_3"/>
</dbReference>
<feature type="transmembrane region" description="Helical" evidence="2">
    <location>
        <begin position="93"/>
        <end position="111"/>
    </location>
</feature>
<dbReference type="EMBL" id="CP001686">
    <property type="protein sequence ID" value="ACV06110.1"/>
    <property type="molecule type" value="Genomic_DNA"/>
</dbReference>
<feature type="compositionally biased region" description="Low complexity" evidence="1">
    <location>
        <begin position="484"/>
        <end position="497"/>
    </location>
</feature>
<feature type="domain" description="Acyltransferase 3" evidence="3">
    <location>
        <begin position="28"/>
        <end position="358"/>
    </location>
</feature>
<proteinExistence type="predicted"/>
<evidence type="ECO:0000256" key="1">
    <source>
        <dbReference type="SAM" id="MobiDB-lite"/>
    </source>
</evidence>
<feature type="region of interest" description="Disordered" evidence="1">
    <location>
        <begin position="435"/>
        <end position="515"/>
    </location>
</feature>
<dbReference type="HOGENOM" id="CLU_005679_11_2_11"/>
<accession>C7NGK2</accession>
<dbReference type="RefSeq" id="WP_015779055.1">
    <property type="nucleotide sequence ID" value="NC_013169.1"/>
</dbReference>
<dbReference type="InterPro" id="IPR002656">
    <property type="entry name" value="Acyl_transf_3_dom"/>
</dbReference>
<keyword evidence="4" id="KW-0808">Transferase</keyword>
<keyword evidence="2" id="KW-0472">Membrane</keyword>
<organism evidence="4 5">
    <name type="scientific">Kytococcus sedentarius (strain ATCC 14392 / DSM 20547 / JCM 11482 / CCUG 33030 / NBRC 15357 / NCTC 11040 / CCM 314 / 541)</name>
    <name type="common">Micrococcus sedentarius</name>
    <dbReference type="NCBI Taxonomy" id="478801"/>
    <lineage>
        <taxon>Bacteria</taxon>
        <taxon>Bacillati</taxon>
        <taxon>Actinomycetota</taxon>
        <taxon>Actinomycetes</taxon>
        <taxon>Micrococcales</taxon>
        <taxon>Kytococcaceae</taxon>
        <taxon>Kytococcus</taxon>
    </lineage>
</organism>
<evidence type="ECO:0000256" key="2">
    <source>
        <dbReference type="SAM" id="Phobius"/>
    </source>
</evidence>
<feature type="transmembrane region" description="Helical" evidence="2">
    <location>
        <begin position="51"/>
        <end position="72"/>
    </location>
</feature>
<feature type="transmembrane region" description="Helical" evidence="2">
    <location>
        <begin position="290"/>
        <end position="307"/>
    </location>
</feature>
<evidence type="ECO:0000313" key="4">
    <source>
        <dbReference type="EMBL" id="ACV06110.1"/>
    </source>
</evidence>
<sequence length="710" mass="75935">MATGWSGPARGARQRVPGEGTKRRYLTGLDGLRAIAVVSVMLFHFDTGLDGGFLGVDVFFVLSGYLITSQLLTRWRDGQVDLKHFWTARIRRLFPAVALLLLVVSVVMLVLDRGGVRSYLGDVLAAGTYTSNWWYVFNERSYFEAAGRPPVLQHLWSLAVEEQFYVVWPLVVAGLTFAFVRPGARRWALLVLSVVGAVASSLWMGLGTAAADLPAAGDTSRFYFGTDSHAMGLLTGAALAALRDGRGFSDRLPALKPAGFLWTVVGLAGLVGLGWYFVAMDETSEGLYRWGFAALALLVAVLVVAATRPGPVESLLSLAPLRYLGTRSYSLYLWHWPIAAFTRPGIDVQWSEPVVMVVRWGLTLAAAELSYRLVENPVRKQGFRATWDRLRRVGRAPVTAASALVTGVAALAVGMTAVAVTTDQQRLQEQQVEEVLGDSEIGVDGDPSAGATDTGPGEDPNAEVPPAPGGDASPAPTSPPAPGEPSSSGDAPSSDPSGSGGPGATCDPTTITGDKVSHGAEEKWLGESQLAVDTLPPAADGLRLDDSTQCLDLTVFGDSVPMSAGPVLSRAFGALDLRADVGLQAKNVLGFAQEALDADDVDSEVVVIHTGNNGLIRKDDLVQVATDLAQKESVTRVVLVRPHAHGSWDEGNQEMFDELESEGLDDKIRIADWKGISADQSGWFLSDRTHPNYTGKMHYAQEIQRAVTED</sequence>
<evidence type="ECO:0000259" key="3">
    <source>
        <dbReference type="Pfam" id="PF01757"/>
    </source>
</evidence>
<dbReference type="SUPFAM" id="SSF52266">
    <property type="entry name" value="SGNH hydrolase"/>
    <property type="match status" value="1"/>
</dbReference>
<evidence type="ECO:0000313" key="5">
    <source>
        <dbReference type="Proteomes" id="UP000006666"/>
    </source>
</evidence>
<dbReference type="STRING" id="478801.Ksed_10660"/>
<dbReference type="Pfam" id="PF01757">
    <property type="entry name" value="Acyl_transf_3"/>
    <property type="match status" value="1"/>
</dbReference>
<keyword evidence="4" id="KW-0012">Acyltransferase</keyword>